<dbReference type="EMBL" id="BMRB01000003">
    <property type="protein sequence ID" value="GGS44138.1"/>
    <property type="molecule type" value="Genomic_DNA"/>
</dbReference>
<dbReference type="Pfam" id="PF21836">
    <property type="entry name" value="DUF6895"/>
    <property type="match status" value="1"/>
</dbReference>
<evidence type="ECO:0000313" key="2">
    <source>
        <dbReference type="EMBL" id="GGS44138.1"/>
    </source>
</evidence>
<name>A0A918LFU4_9PSEU</name>
<protein>
    <recommendedName>
        <fullName evidence="1">DUF6895 domain-containing protein</fullName>
    </recommendedName>
</protein>
<proteinExistence type="predicted"/>
<sequence>MDDASPHPTAVMSADGAAAAFLGMERLSSGARRWMSANVGYLRPSAADLPVTPRAKACMEIGLLNRLWSRVRPDDPELAAVRDAVAEIWRDPDFPEQFADNPAYTRGFALIYSALAPAGLTGSTHPATLARLAPDGHVDIAKKSPSGRLELRYYAELAGLDHDVEPYDRLYADSILANLTDVLPMDIETAYRITHTVFHITDFGVRDMGVPPEELMRIRDVAEQLTHHFIAIEYWDLIAEFILTQSCLGLDPRHTASGQAAIDALLNVQKPDGAIPARFAAQRPPDTATPVELFRKAYHTTLVTALASMIPPSTACGG</sequence>
<gene>
    <name evidence="2" type="ORF">GCM10010171_44140</name>
</gene>
<dbReference type="RefSeq" id="WP_189212407.1">
    <property type="nucleotide sequence ID" value="NZ_BMRB01000003.1"/>
</dbReference>
<dbReference type="Proteomes" id="UP000660680">
    <property type="component" value="Unassembled WGS sequence"/>
</dbReference>
<organism evidence="2 3">
    <name type="scientific">Actinokineospora fastidiosa</name>
    <dbReference type="NCBI Taxonomy" id="1816"/>
    <lineage>
        <taxon>Bacteria</taxon>
        <taxon>Bacillati</taxon>
        <taxon>Actinomycetota</taxon>
        <taxon>Actinomycetes</taxon>
        <taxon>Pseudonocardiales</taxon>
        <taxon>Pseudonocardiaceae</taxon>
        <taxon>Actinokineospora</taxon>
    </lineage>
</organism>
<accession>A0A918LFU4</accession>
<feature type="domain" description="DUF6895" evidence="1">
    <location>
        <begin position="29"/>
        <end position="309"/>
    </location>
</feature>
<keyword evidence="3" id="KW-1185">Reference proteome</keyword>
<dbReference type="InterPro" id="IPR054190">
    <property type="entry name" value="DUF6895"/>
</dbReference>
<reference evidence="2" key="1">
    <citation type="journal article" date="2014" name="Int. J. Syst. Evol. Microbiol.">
        <title>Complete genome sequence of Corynebacterium casei LMG S-19264T (=DSM 44701T), isolated from a smear-ripened cheese.</title>
        <authorList>
            <consortium name="US DOE Joint Genome Institute (JGI-PGF)"/>
            <person name="Walter F."/>
            <person name="Albersmeier A."/>
            <person name="Kalinowski J."/>
            <person name="Ruckert C."/>
        </authorList>
    </citation>
    <scope>NUCLEOTIDE SEQUENCE</scope>
    <source>
        <strain evidence="2">JCM 3276</strain>
    </source>
</reference>
<evidence type="ECO:0000313" key="3">
    <source>
        <dbReference type="Proteomes" id="UP000660680"/>
    </source>
</evidence>
<reference evidence="2" key="2">
    <citation type="submission" date="2020-09" db="EMBL/GenBank/DDBJ databases">
        <authorList>
            <person name="Sun Q."/>
            <person name="Ohkuma M."/>
        </authorList>
    </citation>
    <scope>NUCLEOTIDE SEQUENCE</scope>
    <source>
        <strain evidence="2">JCM 3276</strain>
    </source>
</reference>
<dbReference type="AlphaFoldDB" id="A0A918LFU4"/>
<comment type="caution">
    <text evidence="2">The sequence shown here is derived from an EMBL/GenBank/DDBJ whole genome shotgun (WGS) entry which is preliminary data.</text>
</comment>
<evidence type="ECO:0000259" key="1">
    <source>
        <dbReference type="Pfam" id="PF21836"/>
    </source>
</evidence>